<dbReference type="InterPro" id="IPR036779">
    <property type="entry name" value="LysM_dom_sf"/>
</dbReference>
<reference evidence="2" key="2">
    <citation type="journal article" date="2021" name="PeerJ">
        <title>Extensive microbial diversity within the chicken gut microbiome revealed by metagenomics and culture.</title>
        <authorList>
            <person name="Gilroy R."/>
            <person name="Ravi A."/>
            <person name="Getino M."/>
            <person name="Pursley I."/>
            <person name="Horton D.L."/>
            <person name="Alikhan N.F."/>
            <person name="Baker D."/>
            <person name="Gharbi K."/>
            <person name="Hall N."/>
            <person name="Watson M."/>
            <person name="Adriaenssens E.M."/>
            <person name="Foster-Nyarko E."/>
            <person name="Jarju S."/>
            <person name="Secka A."/>
            <person name="Antonio M."/>
            <person name="Oren A."/>
            <person name="Chaudhuri R.R."/>
            <person name="La Ragione R."/>
            <person name="Hildebrand F."/>
            <person name="Pallen M.J."/>
        </authorList>
    </citation>
    <scope>NUCLEOTIDE SEQUENCE</scope>
    <source>
        <strain evidence="2">CHK178-757</strain>
    </source>
</reference>
<dbReference type="SUPFAM" id="SSF54106">
    <property type="entry name" value="LysM domain"/>
    <property type="match status" value="1"/>
</dbReference>
<feature type="domain" description="LysM" evidence="1">
    <location>
        <begin position="49"/>
        <end position="100"/>
    </location>
</feature>
<comment type="caution">
    <text evidence="2">The sequence shown here is derived from an EMBL/GenBank/DDBJ whole genome shotgun (WGS) entry which is preliminary data.</text>
</comment>
<dbReference type="Gene3D" id="3.10.350.10">
    <property type="entry name" value="LysM domain"/>
    <property type="match status" value="1"/>
</dbReference>
<name>A0A9D1JRN5_9FIRM</name>
<evidence type="ECO:0000313" key="2">
    <source>
        <dbReference type="EMBL" id="HIS47535.1"/>
    </source>
</evidence>
<dbReference type="AlphaFoldDB" id="A0A9D1JRN5"/>
<evidence type="ECO:0000259" key="1">
    <source>
        <dbReference type="PROSITE" id="PS51782"/>
    </source>
</evidence>
<dbReference type="EMBL" id="DVIT01000030">
    <property type="protein sequence ID" value="HIS47535.1"/>
    <property type="molecule type" value="Genomic_DNA"/>
</dbReference>
<accession>A0A9D1JRN5</accession>
<reference evidence="2" key="1">
    <citation type="submission" date="2020-10" db="EMBL/GenBank/DDBJ databases">
        <authorList>
            <person name="Gilroy R."/>
        </authorList>
    </citation>
    <scope>NUCLEOTIDE SEQUENCE</scope>
    <source>
        <strain evidence="2">CHK178-757</strain>
    </source>
</reference>
<dbReference type="CDD" id="cd00118">
    <property type="entry name" value="LysM"/>
    <property type="match status" value="1"/>
</dbReference>
<dbReference type="Pfam" id="PF01476">
    <property type="entry name" value="LysM"/>
    <property type="match status" value="1"/>
</dbReference>
<gene>
    <name evidence="2" type="ORF">IAB46_08295</name>
</gene>
<sequence>MKMNRIMLKRRFATLFILIALAFILVFVFCSTKASADSHQRLNERKFFTSYVVESGDTLWEIARQYITPEYSSMDKYIYEICETNQMDSEVIYPGQLILIPYYADAPAY</sequence>
<organism evidence="2 3">
    <name type="scientific">Candidatus Scybalocola faecigallinarum</name>
    <dbReference type="NCBI Taxonomy" id="2840941"/>
    <lineage>
        <taxon>Bacteria</taxon>
        <taxon>Bacillati</taxon>
        <taxon>Bacillota</taxon>
        <taxon>Clostridia</taxon>
        <taxon>Lachnospirales</taxon>
        <taxon>Lachnospiraceae</taxon>
        <taxon>Lachnospiraceae incertae sedis</taxon>
        <taxon>Candidatus Scybalocola (ex Gilroy et al. 2021)</taxon>
    </lineage>
</organism>
<protein>
    <submittedName>
        <fullName evidence="2">LysM peptidoglycan-binding domain-containing protein</fullName>
    </submittedName>
</protein>
<dbReference type="InterPro" id="IPR018392">
    <property type="entry name" value="LysM"/>
</dbReference>
<dbReference type="SMART" id="SM00257">
    <property type="entry name" value="LysM"/>
    <property type="match status" value="1"/>
</dbReference>
<evidence type="ECO:0000313" key="3">
    <source>
        <dbReference type="Proteomes" id="UP000823927"/>
    </source>
</evidence>
<proteinExistence type="predicted"/>
<dbReference type="Proteomes" id="UP000823927">
    <property type="component" value="Unassembled WGS sequence"/>
</dbReference>
<dbReference type="PROSITE" id="PS51782">
    <property type="entry name" value="LYSM"/>
    <property type="match status" value="1"/>
</dbReference>